<dbReference type="SUPFAM" id="SSF81383">
    <property type="entry name" value="F-box domain"/>
    <property type="match status" value="1"/>
</dbReference>
<feature type="domain" description="F-box" evidence="1">
    <location>
        <begin position="1"/>
        <end position="47"/>
    </location>
</feature>
<keyword evidence="3" id="KW-1185">Reference proteome</keyword>
<name>A0AAG5DLP9_ANOAO</name>
<dbReference type="PANTHER" id="PTHR13318:SF247">
    <property type="entry name" value="GH16156P"/>
    <property type="match status" value="1"/>
</dbReference>
<dbReference type="EnsemblMetazoa" id="ENSAATROPT012892">
    <property type="protein sequence ID" value="ENSAATROPP011704"/>
    <property type="gene ID" value="ENSAATROPG010497"/>
</dbReference>
<reference evidence="2" key="1">
    <citation type="submission" date="2024-04" db="UniProtKB">
        <authorList>
            <consortium name="EnsemblMetazoa"/>
        </authorList>
    </citation>
    <scope>IDENTIFICATION</scope>
    <source>
        <strain evidence="2">EBRO</strain>
    </source>
</reference>
<organism evidence="2 3">
    <name type="scientific">Anopheles atroparvus</name>
    <name type="common">European mosquito</name>
    <dbReference type="NCBI Taxonomy" id="41427"/>
    <lineage>
        <taxon>Eukaryota</taxon>
        <taxon>Metazoa</taxon>
        <taxon>Ecdysozoa</taxon>
        <taxon>Arthropoda</taxon>
        <taxon>Hexapoda</taxon>
        <taxon>Insecta</taxon>
        <taxon>Pterygota</taxon>
        <taxon>Neoptera</taxon>
        <taxon>Endopterygota</taxon>
        <taxon>Diptera</taxon>
        <taxon>Nematocera</taxon>
        <taxon>Culicoidea</taxon>
        <taxon>Culicidae</taxon>
        <taxon>Anophelinae</taxon>
        <taxon>Anopheles</taxon>
    </lineage>
</organism>
<dbReference type="GO" id="GO:0019005">
    <property type="term" value="C:SCF ubiquitin ligase complex"/>
    <property type="evidence" value="ECO:0007669"/>
    <property type="project" value="TreeGrafter"/>
</dbReference>
<dbReference type="Proteomes" id="UP000075880">
    <property type="component" value="Unassembled WGS sequence"/>
</dbReference>
<dbReference type="AlphaFoldDB" id="A0AAG5DLP9"/>
<dbReference type="PROSITE" id="PS50181">
    <property type="entry name" value="FBOX"/>
    <property type="match status" value="1"/>
</dbReference>
<sequence>MNSILILPNEVLDHIFSYLITEDLKRSKLVCRRWYHQLTSPRYWKMMRLQLEPCRLTQGITDALVQDAEEGKYNCIELFDPTPNGLPSQESVESTVKLLEACGFSLYDLRLTDCSKSTLAIVSRTMGKMCRLQHLTVNSTVGKLPEIPRTFFESMELVYVTHLDVCLANEYAVELVSVLAPKLKYLTLRMIFKELLVRCLNEIHLPALRSLTVVNPVNSWILNGIGPGEFNDGCWRTLAQLETLRINNYSRIGRIVVDEMLEHCRNVKCLTIEHGTITNQGIDLIDELKGLKYLKLILWKYFGGEDLVRKPVIQLPNLEHVHLLTAVGIRLGEQLPKLASVIIEGPDTYAHATELLSEVIQIDGIERRKLQKLLLKVVTLDWQTDAWLYILSIEELSLEGCRIDASLLDVIVEAVVHRRIFKLVMLNCTFFSTGHTQLGGVRTIAGLRAKCPCLKISENGTSYE</sequence>
<evidence type="ECO:0000313" key="2">
    <source>
        <dbReference type="EnsemblMetazoa" id="ENSAATROPP011704"/>
    </source>
</evidence>
<accession>A0AAG5DLP9</accession>
<dbReference type="Pfam" id="PF12937">
    <property type="entry name" value="F-box-like"/>
    <property type="match status" value="1"/>
</dbReference>
<dbReference type="Gene3D" id="3.80.10.10">
    <property type="entry name" value="Ribonuclease Inhibitor"/>
    <property type="match status" value="1"/>
</dbReference>
<dbReference type="PANTHER" id="PTHR13318">
    <property type="entry name" value="PARTNER OF PAIRED, ISOFORM B-RELATED"/>
    <property type="match status" value="1"/>
</dbReference>
<dbReference type="SUPFAM" id="SSF52047">
    <property type="entry name" value="RNI-like"/>
    <property type="match status" value="1"/>
</dbReference>
<dbReference type="InterPro" id="IPR036047">
    <property type="entry name" value="F-box-like_dom_sf"/>
</dbReference>
<protein>
    <recommendedName>
        <fullName evidence="1">F-box domain-containing protein</fullName>
    </recommendedName>
</protein>
<dbReference type="InterPro" id="IPR032675">
    <property type="entry name" value="LRR_dom_sf"/>
</dbReference>
<evidence type="ECO:0000313" key="3">
    <source>
        <dbReference type="Proteomes" id="UP000075880"/>
    </source>
</evidence>
<evidence type="ECO:0000259" key="1">
    <source>
        <dbReference type="PROSITE" id="PS50181"/>
    </source>
</evidence>
<dbReference type="GO" id="GO:0031146">
    <property type="term" value="P:SCF-dependent proteasomal ubiquitin-dependent protein catabolic process"/>
    <property type="evidence" value="ECO:0007669"/>
    <property type="project" value="TreeGrafter"/>
</dbReference>
<dbReference type="InterPro" id="IPR001810">
    <property type="entry name" value="F-box_dom"/>
</dbReference>
<proteinExistence type="predicted"/>
<dbReference type="Gene3D" id="1.20.1280.50">
    <property type="match status" value="1"/>
</dbReference>
<dbReference type="SMART" id="SM00256">
    <property type="entry name" value="FBOX"/>
    <property type="match status" value="1"/>
</dbReference>